<dbReference type="InterPro" id="IPR019775">
    <property type="entry name" value="WD40_repeat_CS"/>
</dbReference>
<protein>
    <recommendedName>
        <fullName evidence="5">WD40 repeat domain-containing protein</fullName>
    </recommendedName>
</protein>
<proteinExistence type="predicted"/>
<evidence type="ECO:0000256" key="2">
    <source>
        <dbReference type="ARBA" id="ARBA00022737"/>
    </source>
</evidence>
<dbReference type="Gene3D" id="2.130.10.10">
    <property type="entry name" value="YVTN repeat-like/Quinoprotein amine dehydrogenase"/>
    <property type="match status" value="2"/>
</dbReference>
<organism evidence="4">
    <name type="scientific">Singulisphaera sp. Ch08</name>
    <dbReference type="NCBI Taxonomy" id="3120278"/>
    <lineage>
        <taxon>Bacteria</taxon>
        <taxon>Pseudomonadati</taxon>
        <taxon>Planctomycetota</taxon>
        <taxon>Planctomycetia</taxon>
        <taxon>Isosphaerales</taxon>
        <taxon>Isosphaeraceae</taxon>
        <taxon>Singulisphaera</taxon>
    </lineage>
</organism>
<gene>
    <name evidence="4" type="ORF">V5E97_16835</name>
</gene>
<dbReference type="PRINTS" id="PR00320">
    <property type="entry name" value="GPROTEINBRPT"/>
</dbReference>
<dbReference type="SUPFAM" id="SSF50978">
    <property type="entry name" value="WD40 repeat-like"/>
    <property type="match status" value="1"/>
</dbReference>
<dbReference type="PROSITE" id="PS00678">
    <property type="entry name" value="WD_REPEATS_1"/>
    <property type="match status" value="1"/>
</dbReference>
<feature type="repeat" description="WD" evidence="3">
    <location>
        <begin position="113"/>
        <end position="154"/>
    </location>
</feature>
<evidence type="ECO:0008006" key="5">
    <source>
        <dbReference type="Google" id="ProtNLM"/>
    </source>
</evidence>
<keyword evidence="1 3" id="KW-0853">WD repeat</keyword>
<dbReference type="EMBL" id="CP155447">
    <property type="protein sequence ID" value="XBH07635.1"/>
    <property type="molecule type" value="Genomic_DNA"/>
</dbReference>
<dbReference type="Pfam" id="PF00400">
    <property type="entry name" value="WD40"/>
    <property type="match status" value="4"/>
</dbReference>
<dbReference type="AlphaFoldDB" id="A0AAU7CRB4"/>
<name>A0AAU7CRB4_9BACT</name>
<feature type="repeat" description="WD" evidence="3">
    <location>
        <begin position="155"/>
        <end position="187"/>
    </location>
</feature>
<feature type="repeat" description="WD" evidence="3">
    <location>
        <begin position="243"/>
        <end position="275"/>
    </location>
</feature>
<dbReference type="RefSeq" id="WP_406700474.1">
    <property type="nucleotide sequence ID" value="NZ_CP155447.1"/>
</dbReference>
<dbReference type="SMART" id="SM00320">
    <property type="entry name" value="WD40"/>
    <property type="match status" value="4"/>
</dbReference>
<reference evidence="4" key="1">
    <citation type="submission" date="2024-05" db="EMBL/GenBank/DDBJ databases">
        <title>Planctomycetes of the genus Singulisphaera possess chitinolytic capabilities.</title>
        <authorList>
            <person name="Ivanova A."/>
        </authorList>
    </citation>
    <scope>NUCLEOTIDE SEQUENCE</scope>
    <source>
        <strain evidence="4">Ch08T</strain>
    </source>
</reference>
<dbReference type="InterPro" id="IPR001680">
    <property type="entry name" value="WD40_rpt"/>
</dbReference>
<dbReference type="InterPro" id="IPR015943">
    <property type="entry name" value="WD40/YVTN_repeat-like_dom_sf"/>
</dbReference>
<dbReference type="InterPro" id="IPR020472">
    <property type="entry name" value="WD40_PAC1"/>
</dbReference>
<dbReference type="PANTHER" id="PTHR19848:SF8">
    <property type="entry name" value="F-BOX AND WD REPEAT DOMAIN CONTAINING 7"/>
    <property type="match status" value="1"/>
</dbReference>
<dbReference type="PROSITE" id="PS50294">
    <property type="entry name" value="WD_REPEATS_REGION"/>
    <property type="match status" value="2"/>
</dbReference>
<dbReference type="PANTHER" id="PTHR19848">
    <property type="entry name" value="WD40 REPEAT PROTEIN"/>
    <property type="match status" value="1"/>
</dbReference>
<accession>A0AAU7CRB4</accession>
<evidence type="ECO:0000256" key="3">
    <source>
        <dbReference type="PROSITE-ProRule" id="PRU00221"/>
    </source>
</evidence>
<evidence type="ECO:0000256" key="1">
    <source>
        <dbReference type="ARBA" id="ARBA00022574"/>
    </source>
</evidence>
<dbReference type="InterPro" id="IPR036322">
    <property type="entry name" value="WD40_repeat_dom_sf"/>
</dbReference>
<feature type="repeat" description="WD" evidence="3">
    <location>
        <begin position="197"/>
        <end position="234"/>
    </location>
</feature>
<keyword evidence="2" id="KW-0677">Repeat</keyword>
<dbReference type="PROSITE" id="PS50082">
    <property type="entry name" value="WD_REPEATS_2"/>
    <property type="match status" value="4"/>
</dbReference>
<sequence length="329" mass="34801">MTPLFIPLLALLAGQCILELPTEPNRPSRIGPMITALVVTPDDSGWLRGSQAGVVFHSIHDGRERAIPTALEHVHAMAFSPDRTTLALAGGSPAEAGAVELRAWPSGDLLGRLDGHEDVVYDLVWLEGGKSLATAGADRIVRVWNTESHREVAALEGHSGAVLALAAVPGGHWFCSGGADGTIRVWESGPWRSVRTLNNHLGPVHGLAFRPAQVEGSPATLASSGGDSTARIWQPGIGRMVRIIRHPAPLLCLAWNHDGSQLVTGAKDGHLRILDGGSDTILSESSLSIAPIRSIAVPAHDAPLIVGDSLGAIHAWRHKLWGAPRDVVR</sequence>
<evidence type="ECO:0000313" key="4">
    <source>
        <dbReference type="EMBL" id="XBH07635.1"/>
    </source>
</evidence>